<reference evidence="7 8" key="1">
    <citation type="journal article" date="2014" name="Nature">
        <title>Sequential evolution of bacterial morphology by co-option of a developmental regulator.</title>
        <authorList>
            <person name="Jiang C."/>
            <person name="Brown P.J."/>
            <person name="Ducret A."/>
            <person name="Brun Y.V."/>
        </authorList>
    </citation>
    <scope>NUCLEOTIDE SEQUENCE [LARGE SCALE GENOMIC DNA]</scope>
    <source>
        <strain evidence="7 8">DSM 16100</strain>
    </source>
</reference>
<evidence type="ECO:0000256" key="1">
    <source>
        <dbReference type="ARBA" id="ARBA00023224"/>
    </source>
</evidence>
<dbReference type="AlphaFoldDB" id="V4QNF8"/>
<dbReference type="GO" id="GO:0016020">
    <property type="term" value="C:membrane"/>
    <property type="evidence" value="ECO:0007669"/>
    <property type="project" value="InterPro"/>
</dbReference>
<dbReference type="Gene3D" id="1.10.287.950">
    <property type="entry name" value="Methyl-accepting chemotaxis protein"/>
    <property type="match status" value="1"/>
</dbReference>
<dbReference type="PATRIC" id="fig|1121022.4.peg.4561"/>
<evidence type="ECO:0000256" key="2">
    <source>
        <dbReference type="ARBA" id="ARBA00029447"/>
    </source>
</evidence>
<proteinExistence type="inferred from homology"/>
<feature type="domain" description="Methyl-accepting transducer" evidence="5">
    <location>
        <begin position="297"/>
        <end position="424"/>
    </location>
</feature>
<dbReference type="GO" id="GO:0007165">
    <property type="term" value="P:signal transduction"/>
    <property type="evidence" value="ECO:0007669"/>
    <property type="project" value="UniProtKB-KW"/>
</dbReference>
<evidence type="ECO:0000313" key="8">
    <source>
        <dbReference type="Proteomes" id="UP000017837"/>
    </source>
</evidence>
<accession>V4QNF8</accession>
<dbReference type="InterPro" id="IPR003660">
    <property type="entry name" value="HAMP_dom"/>
</dbReference>
<keyword evidence="1 3" id="KW-0807">Transducer</keyword>
<dbReference type="SMART" id="SM00304">
    <property type="entry name" value="HAMP"/>
    <property type="match status" value="1"/>
</dbReference>
<keyword evidence="8" id="KW-1185">Reference proteome</keyword>
<dbReference type="RefSeq" id="WP_023447477.1">
    <property type="nucleotide sequence ID" value="NZ_AWGB01000094.1"/>
</dbReference>
<evidence type="ECO:0000256" key="3">
    <source>
        <dbReference type="PROSITE-ProRule" id="PRU00284"/>
    </source>
</evidence>
<evidence type="ECO:0000259" key="5">
    <source>
        <dbReference type="PROSITE" id="PS50111"/>
    </source>
</evidence>
<dbReference type="PROSITE" id="PS50111">
    <property type="entry name" value="CHEMOTAXIS_TRANSDUC_2"/>
    <property type="match status" value="1"/>
</dbReference>
<dbReference type="eggNOG" id="COG0840">
    <property type="taxonomic scope" value="Bacteria"/>
</dbReference>
<dbReference type="PROSITE" id="PS50885">
    <property type="entry name" value="HAMP"/>
    <property type="match status" value="1"/>
</dbReference>
<dbReference type="GO" id="GO:0006935">
    <property type="term" value="P:chemotaxis"/>
    <property type="evidence" value="ECO:0007669"/>
    <property type="project" value="InterPro"/>
</dbReference>
<feature type="transmembrane region" description="Helical" evidence="4">
    <location>
        <begin position="188"/>
        <end position="209"/>
    </location>
</feature>
<organism evidence="7 8">
    <name type="scientific">Asticcacaulis benevestitus DSM 16100 = ATCC BAA-896</name>
    <dbReference type="NCBI Taxonomy" id="1121022"/>
    <lineage>
        <taxon>Bacteria</taxon>
        <taxon>Pseudomonadati</taxon>
        <taxon>Pseudomonadota</taxon>
        <taxon>Alphaproteobacteria</taxon>
        <taxon>Caulobacterales</taxon>
        <taxon>Caulobacteraceae</taxon>
        <taxon>Asticcacaulis</taxon>
    </lineage>
</organism>
<evidence type="ECO:0000259" key="6">
    <source>
        <dbReference type="PROSITE" id="PS50885"/>
    </source>
</evidence>
<name>V4QNF8_9CAUL</name>
<dbReference type="PANTHER" id="PTHR32089">
    <property type="entry name" value="METHYL-ACCEPTING CHEMOTAXIS PROTEIN MCPB"/>
    <property type="match status" value="1"/>
</dbReference>
<dbReference type="STRING" id="1121022.GCA_000376105_02818"/>
<protein>
    <recommendedName>
        <fullName evidence="9">Methyl-accepting chemotaxis protein</fullName>
    </recommendedName>
</protein>
<dbReference type="SUPFAM" id="SSF158472">
    <property type="entry name" value="HAMP domain-like"/>
    <property type="match status" value="1"/>
</dbReference>
<dbReference type="EMBL" id="AWGB01000094">
    <property type="protein sequence ID" value="ESQ80723.1"/>
    <property type="molecule type" value="Genomic_DNA"/>
</dbReference>
<keyword evidence="4" id="KW-1133">Transmembrane helix</keyword>
<evidence type="ECO:0000313" key="7">
    <source>
        <dbReference type="EMBL" id="ESQ80723.1"/>
    </source>
</evidence>
<dbReference type="CDD" id="cd06225">
    <property type="entry name" value="HAMP"/>
    <property type="match status" value="1"/>
</dbReference>
<sequence length="424" mass="45109">MLKNFTIRARVIAAVAVLVLISGGVGLFAVNRLSAVNATTMDMANNWLPSTQVIGLVSTHFERYRMQQGIALMQSGDKRDEYLKKSAQTRELLVADMKTYAPLVAPGEETKLAADLQKAIDDYLKGSDGVTAQIRSGDETAARNSYIYDMQPLVDPLRVALNAEIDFQTKNVTAVAARGTALGKSASNLIYCAMALVALIGGMIGWVMITSISNPVRKMTDAMRMLANGDTAVVIPNVGERSEIGEMSKTVEVFKDNLIRTRALEEETRQARADAEVQRKKTMYDLADQFENAVGGIVDMVSSAATEMQATAQQLTSSAHESAAQATSVSAAAEEAGTNVTSVAGSAEELGASVQEIGRQVEHSSIKAREAVREADSTAAIVQELSEAADRINGIVDMITGIASQTNLLALNATIESARAGEAG</sequence>
<dbReference type="PANTHER" id="PTHR32089:SF112">
    <property type="entry name" value="LYSOZYME-LIKE PROTEIN-RELATED"/>
    <property type="match status" value="1"/>
</dbReference>
<dbReference type="Pfam" id="PF00015">
    <property type="entry name" value="MCPsignal"/>
    <property type="match status" value="1"/>
</dbReference>
<dbReference type="SUPFAM" id="SSF58104">
    <property type="entry name" value="Methyl-accepting chemotaxis protein (MCP) signaling domain"/>
    <property type="match status" value="1"/>
</dbReference>
<dbReference type="InterPro" id="IPR004089">
    <property type="entry name" value="MCPsignal_dom"/>
</dbReference>
<evidence type="ECO:0008006" key="9">
    <source>
        <dbReference type="Google" id="ProtNLM"/>
    </source>
</evidence>
<dbReference type="PRINTS" id="PR00260">
    <property type="entry name" value="CHEMTRNSDUCR"/>
</dbReference>
<keyword evidence="4" id="KW-0472">Membrane</keyword>
<feature type="domain" description="HAMP" evidence="6">
    <location>
        <begin position="210"/>
        <end position="263"/>
    </location>
</feature>
<dbReference type="Pfam" id="PF12729">
    <property type="entry name" value="4HB_MCP_1"/>
    <property type="match status" value="1"/>
</dbReference>
<dbReference type="Pfam" id="PF00672">
    <property type="entry name" value="HAMP"/>
    <property type="match status" value="1"/>
</dbReference>
<dbReference type="InterPro" id="IPR024478">
    <property type="entry name" value="HlyB_4HB_MCP"/>
</dbReference>
<evidence type="ECO:0000256" key="4">
    <source>
        <dbReference type="SAM" id="Phobius"/>
    </source>
</evidence>
<dbReference type="GO" id="GO:0004888">
    <property type="term" value="F:transmembrane signaling receptor activity"/>
    <property type="evidence" value="ECO:0007669"/>
    <property type="project" value="InterPro"/>
</dbReference>
<gene>
    <name evidence="7" type="ORF">ABENE_22275</name>
</gene>
<comment type="similarity">
    <text evidence="2">Belongs to the methyl-accepting chemotaxis (MCP) protein family.</text>
</comment>
<dbReference type="InterPro" id="IPR004090">
    <property type="entry name" value="Chemotax_Me-accpt_rcpt"/>
</dbReference>
<dbReference type="Proteomes" id="UP000017837">
    <property type="component" value="Unassembled WGS sequence"/>
</dbReference>
<feature type="non-terminal residue" evidence="7">
    <location>
        <position position="424"/>
    </location>
</feature>
<dbReference type="Gene3D" id="6.10.340.10">
    <property type="match status" value="1"/>
</dbReference>
<keyword evidence="4" id="KW-0812">Transmembrane</keyword>
<comment type="caution">
    <text evidence="7">The sequence shown here is derived from an EMBL/GenBank/DDBJ whole genome shotgun (WGS) entry which is preliminary data.</text>
</comment>